<dbReference type="PANTHER" id="PTHR32063:SF0">
    <property type="entry name" value="SWARMING MOTILITY PROTEIN SWRC"/>
    <property type="match status" value="1"/>
</dbReference>
<feature type="transmembrane region" description="Helical" evidence="1">
    <location>
        <begin position="861"/>
        <end position="880"/>
    </location>
</feature>
<dbReference type="Gene3D" id="3.30.2090.10">
    <property type="entry name" value="Multidrug efflux transporter AcrB TolC docking domain, DN and DC subdomains"/>
    <property type="match status" value="2"/>
</dbReference>
<dbReference type="Gene3D" id="3.30.70.1440">
    <property type="entry name" value="Multidrug efflux transporter AcrB pore domain"/>
    <property type="match status" value="1"/>
</dbReference>
<feature type="transmembrane region" description="Helical" evidence="1">
    <location>
        <begin position="990"/>
        <end position="1010"/>
    </location>
</feature>
<feature type="transmembrane region" description="Helical" evidence="1">
    <location>
        <begin position="959"/>
        <end position="978"/>
    </location>
</feature>
<dbReference type="SUPFAM" id="SSF82693">
    <property type="entry name" value="Multidrug efflux transporter AcrB pore domain, PN1, PN2, PC1 and PC2 subdomains"/>
    <property type="match status" value="3"/>
</dbReference>
<protein>
    <submittedName>
        <fullName evidence="2">Putative acriflavin resistance protein</fullName>
    </submittedName>
</protein>
<organism evidence="2 3">
    <name type="scientific">Treponema primitia (strain ATCC BAA-887 / DSM 12427 / ZAS-2)</name>
    <dbReference type="NCBI Taxonomy" id="545694"/>
    <lineage>
        <taxon>Bacteria</taxon>
        <taxon>Pseudomonadati</taxon>
        <taxon>Spirochaetota</taxon>
        <taxon>Spirochaetia</taxon>
        <taxon>Spirochaetales</taxon>
        <taxon>Treponemataceae</taxon>
        <taxon>Treponema</taxon>
    </lineage>
</organism>
<accession>F5YQM3</accession>
<dbReference type="Pfam" id="PF00873">
    <property type="entry name" value="ACR_tran"/>
    <property type="match status" value="1"/>
</dbReference>
<dbReference type="SUPFAM" id="SSF82866">
    <property type="entry name" value="Multidrug efflux transporter AcrB transmembrane domain"/>
    <property type="match status" value="2"/>
</dbReference>
<feature type="transmembrane region" description="Helical" evidence="1">
    <location>
        <begin position="887"/>
        <end position="911"/>
    </location>
</feature>
<dbReference type="STRING" id="545694.TREPR_2711"/>
<dbReference type="eggNOG" id="COG0841">
    <property type="taxonomic scope" value="Bacteria"/>
</dbReference>
<feature type="transmembrane region" description="Helical" evidence="1">
    <location>
        <begin position="468"/>
        <end position="491"/>
    </location>
</feature>
<feature type="transmembrane region" description="Helical" evidence="1">
    <location>
        <begin position="436"/>
        <end position="456"/>
    </location>
</feature>
<dbReference type="InterPro" id="IPR027463">
    <property type="entry name" value="AcrB_DN_DC_subdom"/>
</dbReference>
<proteinExistence type="predicted"/>
<reference evidence="3" key="1">
    <citation type="submission" date="2009-12" db="EMBL/GenBank/DDBJ databases">
        <title>Complete sequence of Treponema primitia strain ZAS-2.</title>
        <authorList>
            <person name="Tetu S.G."/>
            <person name="Matson E."/>
            <person name="Ren Q."/>
            <person name="Seshadri R."/>
            <person name="Elbourne L."/>
            <person name="Hassan K.A."/>
            <person name="Durkin A."/>
            <person name="Radune D."/>
            <person name="Mohamoud Y."/>
            <person name="Shay R."/>
            <person name="Jin S."/>
            <person name="Zhang X."/>
            <person name="Lucey K."/>
            <person name="Ballor N.R."/>
            <person name="Ottesen E."/>
            <person name="Rosenthal R."/>
            <person name="Allen A."/>
            <person name="Leadbetter J.R."/>
            <person name="Paulsen I.T."/>
        </authorList>
    </citation>
    <scope>NUCLEOTIDE SEQUENCE [LARGE SCALE GENOMIC DNA]</scope>
    <source>
        <strain evidence="3">ATCC BAA-887 / DSM 12427 / ZAS-2</strain>
    </source>
</reference>
<dbReference type="RefSeq" id="WP_015707516.1">
    <property type="nucleotide sequence ID" value="NC_015578.1"/>
</dbReference>
<dbReference type="KEGG" id="tpi:TREPR_2711"/>
<dbReference type="Gene3D" id="3.30.70.1320">
    <property type="entry name" value="Multidrug efflux transporter AcrB pore domain like"/>
    <property type="match status" value="1"/>
</dbReference>
<dbReference type="AlphaFoldDB" id="F5YQM3"/>
<reference evidence="2 3" key="2">
    <citation type="journal article" date="2011" name="ISME J.">
        <title>RNA-seq reveals cooperative metabolic interactions between two termite-gut spirochete species in co-culture.</title>
        <authorList>
            <person name="Rosenthal A.Z."/>
            <person name="Matson E.G."/>
            <person name="Eldar A."/>
            <person name="Leadbetter J.R."/>
        </authorList>
    </citation>
    <scope>NUCLEOTIDE SEQUENCE [LARGE SCALE GENOMIC DNA]</scope>
    <source>
        <strain evidence="3">ATCC BAA-887 / DSM 12427 / ZAS-2</strain>
    </source>
</reference>
<keyword evidence="1" id="KW-0812">Transmembrane</keyword>
<sequence>MNAVDLSIKRPVLTIMVLLAFVIFGILAYVSLPVSLFPDMSGAMVTIQTIYPGASPQVVETQLTKKIEDQVFAIGDLDSITSYSMDSASVITASFKFGKDENAALQEVKDKVEVIIADLPPDAKRPAISKIDIASAIPVMQIVLEGDMDSTELYTLASTTIGDQLSQVSGVGSINLSGGDKREITVELNRATVFERAVPIEQIAGLLAAANLELPGGSIETADQDIPVRFKGEFTSLEEISNLDVPTTEGVFKLRQLGDVRDTHTVVRERTILLDKGAGTRNEGAILLSVVKNPTANSLDVIDGVIKRIPRIEAESGGHIRLKVIQEDATFIRNAVNDTLGNVVLGIIFTALVLFFFLHDARSTLIVALAMPFSVIATFFIMKPLGIGINVLSLMGLSCATGTLVANSVVVLENIFRYKEQGLSRHESASRGTREVMLAVFASTLTNVAVFVPLGNMGGGMGKILSDFAFTIVISTVFSIIVSFTLTPLMASRILPATVKQDGPLGRKLESLFKKWEDLYGRSISFLLKRKRRSALVVAVVLVVFILSIAAFPLLNIELMAKSDGGKIQVDVELPQGSDLDATAAVLAEIEERLAAYTEVETVLTALGSMGSMTQDVSVARVDIALVPKKERTRSNSDIAAAMTATLKDIPGAAIRVLPPSEIVISQGAPIDLYLQGTDNEVLQDLGNRLKNRIEKVPGAMNVMMNSKAGKTELLFEPNRKRLSEDGLTVQAVAVSLRAAVDGLVTTTYKENGQEYDIRVKLADSALTDIEDLRNIPIVSRAGVNPLSWYADIRFDNGYNMIMRVNRFRTVEITSELLPGYSQSSSLSAVMKAAGEIKLPEGYTLKQTGMSEAMGDSIVDMLLVFVIAVLLVYMLLAAVLESIIQPLFILATVPLSLIGVIVGCLITNTVLNVVSMLGIIMLVGVVVNNAILILDYYNKLKREGKGVQEALIKACPTKLKPILMSNIAIVLGMLPMALGIGESMAEIRQPMGVVIIGGIISATFLTLWLIPSLEYVRTSRSKLNVQANKEGINAAN</sequence>
<evidence type="ECO:0000256" key="1">
    <source>
        <dbReference type="SAM" id="Phobius"/>
    </source>
</evidence>
<dbReference type="InterPro" id="IPR001036">
    <property type="entry name" value="Acrflvin-R"/>
</dbReference>
<evidence type="ECO:0000313" key="2">
    <source>
        <dbReference type="EMBL" id="AEF84083.1"/>
    </source>
</evidence>
<keyword evidence="1" id="KW-0472">Membrane</keyword>
<keyword evidence="1" id="KW-1133">Transmembrane helix</keyword>
<dbReference type="HOGENOM" id="CLU_002755_1_2_12"/>
<feature type="transmembrane region" description="Helical" evidence="1">
    <location>
        <begin position="12"/>
        <end position="32"/>
    </location>
</feature>
<dbReference type="SUPFAM" id="SSF82714">
    <property type="entry name" value="Multidrug efflux transporter AcrB TolC docking domain, DN and DC subdomains"/>
    <property type="match status" value="2"/>
</dbReference>
<dbReference type="Proteomes" id="UP000009223">
    <property type="component" value="Chromosome"/>
</dbReference>
<feature type="transmembrane region" description="Helical" evidence="1">
    <location>
        <begin position="365"/>
        <end position="382"/>
    </location>
</feature>
<dbReference type="GO" id="GO:0005886">
    <property type="term" value="C:plasma membrane"/>
    <property type="evidence" value="ECO:0007669"/>
    <property type="project" value="TreeGrafter"/>
</dbReference>
<dbReference type="OrthoDB" id="366306at2"/>
<dbReference type="PANTHER" id="PTHR32063">
    <property type="match status" value="1"/>
</dbReference>
<keyword evidence="3" id="KW-1185">Reference proteome</keyword>
<dbReference type="GO" id="GO:0042910">
    <property type="term" value="F:xenobiotic transmembrane transporter activity"/>
    <property type="evidence" value="ECO:0007669"/>
    <property type="project" value="TreeGrafter"/>
</dbReference>
<feature type="transmembrane region" description="Helical" evidence="1">
    <location>
        <begin position="917"/>
        <end position="938"/>
    </location>
</feature>
<dbReference type="Gene3D" id="3.30.70.1430">
    <property type="entry name" value="Multidrug efflux transporter AcrB pore domain"/>
    <property type="match status" value="2"/>
</dbReference>
<name>F5YQM3_TREPZ</name>
<evidence type="ECO:0000313" key="3">
    <source>
        <dbReference type="Proteomes" id="UP000009223"/>
    </source>
</evidence>
<dbReference type="PRINTS" id="PR00702">
    <property type="entry name" value="ACRIFLAVINRP"/>
</dbReference>
<feature type="transmembrane region" description="Helical" evidence="1">
    <location>
        <begin position="340"/>
        <end position="358"/>
    </location>
</feature>
<feature type="transmembrane region" description="Helical" evidence="1">
    <location>
        <begin position="394"/>
        <end position="416"/>
    </location>
</feature>
<dbReference type="EMBL" id="CP001843">
    <property type="protein sequence ID" value="AEF84083.1"/>
    <property type="molecule type" value="Genomic_DNA"/>
</dbReference>
<gene>
    <name evidence="2" type="ordered locus">TREPR_2711</name>
</gene>
<dbReference type="Gene3D" id="1.20.1640.10">
    <property type="entry name" value="Multidrug efflux transporter AcrB transmembrane domain"/>
    <property type="match status" value="2"/>
</dbReference>
<feature type="transmembrane region" description="Helical" evidence="1">
    <location>
        <begin position="535"/>
        <end position="555"/>
    </location>
</feature>